<dbReference type="PANTHER" id="PTHR11129:SF2">
    <property type="entry name" value="GERANYLGERANYL TRANSFERASE TYPE-2 SUBUNIT ALPHA"/>
    <property type="match status" value="1"/>
</dbReference>
<protein>
    <recommendedName>
        <fullName evidence="6">Geranylgeranyl transferase type-2 subunit alpha</fullName>
        <ecNumber evidence="6">2.5.1.60</ecNumber>
    </recommendedName>
    <alternativeName>
        <fullName evidence="6">Geranylgeranyl transferase type II subunit alpha</fullName>
    </alternativeName>
</protein>
<evidence type="ECO:0000256" key="2">
    <source>
        <dbReference type="ARBA" id="ARBA00022602"/>
    </source>
</evidence>
<comment type="caution">
    <text evidence="7">The sequence shown here is derived from an EMBL/GenBank/DDBJ whole genome shotgun (WGS) entry which is preliminary data.</text>
</comment>
<keyword evidence="8" id="KW-1185">Reference proteome</keyword>
<dbReference type="Proteomes" id="UP001159363">
    <property type="component" value="Chromosome 1"/>
</dbReference>
<evidence type="ECO:0000313" key="8">
    <source>
        <dbReference type="Proteomes" id="UP001159363"/>
    </source>
</evidence>
<evidence type="ECO:0000256" key="3">
    <source>
        <dbReference type="ARBA" id="ARBA00022679"/>
    </source>
</evidence>
<organism evidence="7 8">
    <name type="scientific">Dryococelus australis</name>
    <dbReference type="NCBI Taxonomy" id="614101"/>
    <lineage>
        <taxon>Eukaryota</taxon>
        <taxon>Metazoa</taxon>
        <taxon>Ecdysozoa</taxon>
        <taxon>Arthropoda</taxon>
        <taxon>Hexapoda</taxon>
        <taxon>Insecta</taxon>
        <taxon>Pterygota</taxon>
        <taxon>Neoptera</taxon>
        <taxon>Polyneoptera</taxon>
        <taxon>Phasmatodea</taxon>
        <taxon>Verophasmatodea</taxon>
        <taxon>Anareolatae</taxon>
        <taxon>Phasmatidae</taxon>
        <taxon>Eurycanthinae</taxon>
        <taxon>Dryococelus</taxon>
    </lineage>
</organism>
<dbReference type="Pfam" id="PF01239">
    <property type="entry name" value="PPTA"/>
    <property type="match status" value="3"/>
</dbReference>
<keyword evidence="2 6" id="KW-0637">Prenyltransferase</keyword>
<proteinExistence type="inferred from homology"/>
<dbReference type="EC" id="2.5.1.60" evidence="6"/>
<dbReference type="PROSITE" id="PS51147">
    <property type="entry name" value="PFTA"/>
    <property type="match status" value="3"/>
</dbReference>
<evidence type="ECO:0000256" key="5">
    <source>
        <dbReference type="ARBA" id="ARBA00047658"/>
    </source>
</evidence>
<evidence type="ECO:0000256" key="6">
    <source>
        <dbReference type="RuleBase" id="RU367120"/>
    </source>
</evidence>
<dbReference type="SUPFAM" id="SSF48439">
    <property type="entry name" value="Protein prenylyltransferase"/>
    <property type="match status" value="2"/>
</dbReference>
<comment type="catalytic activity">
    <reaction evidence="5 6">
        <text>geranylgeranyl diphosphate + L-cysteinyl-[protein] = S-geranylgeranyl-L-cysteinyl-[protein] + diphosphate</text>
        <dbReference type="Rhea" id="RHEA:21240"/>
        <dbReference type="Rhea" id="RHEA-COMP:10131"/>
        <dbReference type="Rhea" id="RHEA-COMP:11537"/>
        <dbReference type="ChEBI" id="CHEBI:29950"/>
        <dbReference type="ChEBI" id="CHEBI:33019"/>
        <dbReference type="ChEBI" id="CHEBI:57533"/>
        <dbReference type="ChEBI" id="CHEBI:86021"/>
        <dbReference type="EC" id="2.5.1.60"/>
    </reaction>
</comment>
<evidence type="ECO:0000313" key="7">
    <source>
        <dbReference type="EMBL" id="KAJ8898412.1"/>
    </source>
</evidence>
<reference evidence="7 8" key="1">
    <citation type="submission" date="2023-02" db="EMBL/GenBank/DDBJ databases">
        <title>LHISI_Scaffold_Assembly.</title>
        <authorList>
            <person name="Stuart O.P."/>
            <person name="Cleave R."/>
            <person name="Magrath M.J.L."/>
            <person name="Mikheyev A.S."/>
        </authorList>
    </citation>
    <scope>NUCLEOTIDE SEQUENCE [LARGE SCALE GENOMIC DNA]</scope>
    <source>
        <strain evidence="7">Daus_M_001</strain>
        <tissue evidence="7">Leg muscle</tissue>
    </source>
</reference>
<comment type="function">
    <text evidence="6">Catalyzes the transfer of a geranyl-geranyl moiety from geranyl-geranyl pyrophosphate to cysteines occuring in specific C-terminal amino acid sequences.</text>
</comment>
<dbReference type="Gene3D" id="1.25.40.120">
    <property type="entry name" value="Protein prenylyltransferase"/>
    <property type="match status" value="4"/>
</dbReference>
<sequence length="906" mass="101082">METPSMGEGHEERITNLRLVEVEQVTCAPYSGILPCITTARPRSPPVSAPDTRSVVDVECQCHKEEYDEEALEVTAQLLSANPDIYTLWNIRKKSPRSEIRALNVVAWNQRGPGYDPGECPALGSPQCINSGCWRSMTNELSTNYIPGLFDRRLVRRMCRTGKQWYPSFIEEGFTHSSQVVEHCPVKIWHLESPEGGAIPRAESRSHVVSNGAPNHHMWCLSSMLVHIAICQIAVTMVACNTYAAITVGQVEVGLVRKHYILLHSMPGMAFTCPLQSEAFVVSGLWKQMQWHAAQPKADCQTVDADRSMSIAVLQCRTNTVDEAVRFVTAIRTRWRSSRAAVILHGPVPTCHCRFGDAVVMEDAILLCRTGAELQEQQERELRLTEQCLRGNPKSYGAWYHRVWVLDNVAAPNWNAELALCNKYLQLDERNCTSRRCDTVCITITGCPSGCNRMLVSHSYLSTSAWLTSGTRILFWSRYRPNLEHFHLPVGLVGGGGDAARYQHRISWCSSSYTNWNIVVQIHGWDYRRVVVERATTAPAEELEFSTSKIKSNFSNYSAWHYRSKLLPLVHPDPEGKRPIESHKHGEVVRRGEETPRFGMGEQKGETKKLVICFIVLKILRIMVEEWLDFLPPTWANHVPFLVGLLPDFCMWESCWTMLPVGGFAQGSPADLCSPCFTFISSQDLCLVESAAFTDPNDTSAWFYQRWLLGRAEQPLALTHARVCRAMACVCVSRSVQLDGSGELRAELWVNGVPVSGTWGSSNGCSYSNVFHPSGELLCCGDGLPQKAVVKLCRGNDVVCSLATYPDEGASELVGAQPLQFGAQFNLAVTSVLEEQLVSCNQLLEFEPDSKHQNLYCSPIAKDAHSTPVKLYCSLAKPVRLCIKVTEYYSALPDGTTSMITETCSS</sequence>
<accession>A0ABQ9IP44</accession>
<comment type="similarity">
    <text evidence="1 6">Belongs to the protein prenyltransferase subunit alpha family.</text>
</comment>
<dbReference type="EMBL" id="JARBHB010000001">
    <property type="protein sequence ID" value="KAJ8898412.1"/>
    <property type="molecule type" value="Genomic_DNA"/>
</dbReference>
<keyword evidence="4" id="KW-0677">Repeat</keyword>
<gene>
    <name evidence="7" type="ORF">PR048_003772</name>
</gene>
<dbReference type="PANTHER" id="PTHR11129">
    <property type="entry name" value="PROTEIN FARNESYLTRANSFERASE ALPHA SUBUNIT/RAB GERANYLGERANYL TRANSFERASE ALPHA SUBUNIT"/>
    <property type="match status" value="1"/>
</dbReference>
<evidence type="ECO:0000256" key="1">
    <source>
        <dbReference type="ARBA" id="ARBA00006734"/>
    </source>
</evidence>
<evidence type="ECO:0000256" key="4">
    <source>
        <dbReference type="ARBA" id="ARBA00022737"/>
    </source>
</evidence>
<name>A0ABQ9IP44_9NEOP</name>
<dbReference type="InterPro" id="IPR002088">
    <property type="entry name" value="Prenyl_trans_a"/>
</dbReference>
<keyword evidence="3 6" id="KW-0808">Transferase</keyword>